<name>A0ABT6GBI4_9PROT</name>
<keyword evidence="3" id="KW-1185">Reference proteome</keyword>
<organism evidence="2 3">
    <name type="scientific">Thalassospira aquimaris</name>
    <dbReference type="NCBI Taxonomy" id="3037796"/>
    <lineage>
        <taxon>Bacteria</taxon>
        <taxon>Pseudomonadati</taxon>
        <taxon>Pseudomonadota</taxon>
        <taxon>Alphaproteobacteria</taxon>
        <taxon>Rhodospirillales</taxon>
        <taxon>Thalassospiraceae</taxon>
        <taxon>Thalassospira</taxon>
    </lineage>
</organism>
<keyword evidence="1" id="KW-0472">Membrane</keyword>
<dbReference type="RefSeq" id="WP_278006850.1">
    <property type="nucleotide sequence ID" value="NZ_JARSBO010000005.1"/>
</dbReference>
<comment type="caution">
    <text evidence="2">The sequence shown here is derived from an EMBL/GenBank/DDBJ whole genome shotgun (WGS) entry which is preliminary data.</text>
</comment>
<protein>
    <recommendedName>
        <fullName evidence="4">ApeA N-terminal domain-containing protein</fullName>
    </recommendedName>
</protein>
<gene>
    <name evidence="2" type="ORF">P7680_10540</name>
</gene>
<evidence type="ECO:0008006" key="4">
    <source>
        <dbReference type="Google" id="ProtNLM"/>
    </source>
</evidence>
<dbReference type="EMBL" id="JARSBO010000005">
    <property type="protein sequence ID" value="MDG4719435.1"/>
    <property type="molecule type" value="Genomic_DNA"/>
</dbReference>
<proteinExistence type="predicted"/>
<evidence type="ECO:0000313" key="3">
    <source>
        <dbReference type="Proteomes" id="UP001529180"/>
    </source>
</evidence>
<feature type="transmembrane region" description="Helical" evidence="1">
    <location>
        <begin position="83"/>
        <end position="101"/>
    </location>
</feature>
<reference evidence="2 3" key="1">
    <citation type="submission" date="2023-03" db="EMBL/GenBank/DDBJ databases">
        <title>Strain FZY0004 represents a novel species in the genus Thalassospira isolated from seawater.</title>
        <authorList>
            <person name="Fu Z.-Y."/>
        </authorList>
    </citation>
    <scope>NUCLEOTIDE SEQUENCE [LARGE SCALE GENOMIC DNA]</scope>
    <source>
        <strain evidence="2 3">FZY0004</strain>
    </source>
</reference>
<evidence type="ECO:0000256" key="1">
    <source>
        <dbReference type="SAM" id="Phobius"/>
    </source>
</evidence>
<keyword evidence="1" id="KW-0812">Transmembrane</keyword>
<evidence type="ECO:0000313" key="2">
    <source>
        <dbReference type="EMBL" id="MDG4719435.1"/>
    </source>
</evidence>
<keyword evidence="1" id="KW-1133">Transmembrane helix</keyword>
<accession>A0ABT6GBI4</accession>
<dbReference type="Proteomes" id="UP001529180">
    <property type="component" value="Unassembled WGS sequence"/>
</dbReference>
<sequence>MSLTDGSGKGLPEEMIAKYAPEEWKKSVRKLFPYAKNDKDIDKFLGEELKSIRNSIEHPADDERRGRSFHRALRDDEFKLHLLNAYVTGLLMYGVLSYLGIDSDIAKKKFVNNFIEAHGDFKPIEFDE</sequence>